<dbReference type="SUPFAM" id="SSF56059">
    <property type="entry name" value="Glutathione synthetase ATP-binding domain-like"/>
    <property type="match status" value="1"/>
</dbReference>
<dbReference type="InterPro" id="IPR015813">
    <property type="entry name" value="Pyrv/PenolPyrv_kinase-like_dom"/>
</dbReference>
<dbReference type="GO" id="GO:0050242">
    <property type="term" value="F:pyruvate, phosphate dikinase activity"/>
    <property type="evidence" value="ECO:0007669"/>
    <property type="project" value="InterPro"/>
</dbReference>
<protein>
    <recommendedName>
        <fullName evidence="1">Pyruvate, phosphate dikinase</fullName>
    </recommendedName>
    <alternativeName>
        <fullName evidence="2">Pyruvate, orthophosphate dikinase</fullName>
    </alternativeName>
</protein>
<evidence type="ECO:0000313" key="5">
    <source>
        <dbReference type="Proteomes" id="UP001254832"/>
    </source>
</evidence>
<proteinExistence type="predicted"/>
<evidence type="ECO:0000256" key="1">
    <source>
        <dbReference type="ARBA" id="ARBA00020138"/>
    </source>
</evidence>
<dbReference type="AlphaFoldDB" id="A0AAP5H2U3"/>
<dbReference type="PANTHER" id="PTHR22931:SF9">
    <property type="entry name" value="PYRUVATE, PHOSPHATE DIKINASE 1, CHLOROPLASTIC"/>
    <property type="match status" value="1"/>
</dbReference>
<dbReference type="RefSeq" id="WP_310139193.1">
    <property type="nucleotide sequence ID" value="NZ_JAVDTR010000005.1"/>
</dbReference>
<dbReference type="Gene3D" id="1.20.80.30">
    <property type="match status" value="1"/>
</dbReference>
<dbReference type="Gene3D" id="3.20.20.60">
    <property type="entry name" value="Phosphoenolpyruvate-binding domains"/>
    <property type="match status" value="3"/>
</dbReference>
<dbReference type="Proteomes" id="UP001254832">
    <property type="component" value="Unassembled WGS sequence"/>
</dbReference>
<evidence type="ECO:0000256" key="2">
    <source>
        <dbReference type="ARBA" id="ARBA00032883"/>
    </source>
</evidence>
<dbReference type="EMBL" id="JAVDTR010000005">
    <property type="protein sequence ID" value="MDR6723718.1"/>
    <property type="molecule type" value="Genomic_DNA"/>
</dbReference>
<dbReference type="Pfam" id="PF02896">
    <property type="entry name" value="PEP-utilizers_C"/>
    <property type="match status" value="2"/>
</dbReference>
<dbReference type="SUPFAM" id="SSF51621">
    <property type="entry name" value="Phosphoenolpyruvate/pyruvate domain"/>
    <property type="match status" value="1"/>
</dbReference>
<feature type="domain" description="PEP-utilising enzyme C-terminal" evidence="3">
    <location>
        <begin position="493"/>
        <end position="542"/>
    </location>
</feature>
<dbReference type="PANTHER" id="PTHR22931">
    <property type="entry name" value="PHOSPHOENOLPYRUVATE DIKINASE-RELATED"/>
    <property type="match status" value="1"/>
</dbReference>
<dbReference type="InterPro" id="IPR000121">
    <property type="entry name" value="PEP_util_C"/>
</dbReference>
<evidence type="ECO:0000259" key="3">
    <source>
        <dbReference type="Pfam" id="PF02896"/>
    </source>
</evidence>
<gene>
    <name evidence="4" type="ORF">J2W91_002180</name>
</gene>
<dbReference type="GO" id="GO:0005524">
    <property type="term" value="F:ATP binding"/>
    <property type="evidence" value="ECO:0007669"/>
    <property type="project" value="InterPro"/>
</dbReference>
<dbReference type="Gene3D" id="1.10.189.10">
    <property type="entry name" value="Pyruvate Phosphate Dikinase, domain 2"/>
    <property type="match status" value="1"/>
</dbReference>
<sequence length="562" mass="62911">MTKRVVLLEDGTAEMKGLIGSQGAGLSELLHAGWPVPAGFAVTTECCREFSTRLGHCSTDAAQEVESAIHHLEQRTGKLFGDAKTPLLLSVMPNEVRSTRNERESFLYVGLNDVTVEGLADQTQDRCYALHCYRSLLQDFGYLVHGIPYELFGEFISEPEIQDELELERIITEHKIIIEIHGRTPFPQDVKSQLHEALGAFSHSHCSPVLVQVMVNEEYGEHMSSEAACKTAVDMVSEGLITKEEALLRIEPSQVTELIECIEQPSQQSLAVQQLLEWADEVRSVLVLANVNHPRDGVLARALGAEGIGQCQIETMLLSPSRIHFVQKMITADNEYERRRGVERLLPMLQADFEHFFEVMDGYPVTINLLDPAWDERLLNVEADMLDMQIEAIFRAALKTIRQGLWVRPEILIPPVSDSNELQRLRELVDHIADQILGEEKRHCLYKVGTTIEMSRAGTIATQMARHADFFSFRALDVQENKNLVEMSVVQGKARKPYLRSGVCGEQAANADTIAYCHRIGLDYVSCSPEQVPFARIAAAQAAIREQKQGKSIQNHDISTTA</sequence>
<accession>A0AAP5H2U3</accession>
<organism evidence="4 5">
    <name type="scientific">Paenibacillus amylolyticus</name>
    <dbReference type="NCBI Taxonomy" id="1451"/>
    <lineage>
        <taxon>Bacteria</taxon>
        <taxon>Bacillati</taxon>
        <taxon>Bacillota</taxon>
        <taxon>Bacilli</taxon>
        <taxon>Bacillales</taxon>
        <taxon>Paenibacillaceae</taxon>
        <taxon>Paenibacillus</taxon>
    </lineage>
</organism>
<feature type="domain" description="PEP-utilising enzyme C-terminal" evidence="3">
    <location>
        <begin position="379"/>
        <end position="474"/>
    </location>
</feature>
<reference evidence="4" key="1">
    <citation type="submission" date="2023-07" db="EMBL/GenBank/DDBJ databases">
        <title>Sorghum-associated microbial communities from plants grown in Nebraska, USA.</title>
        <authorList>
            <person name="Schachtman D."/>
        </authorList>
    </citation>
    <scope>NUCLEOTIDE SEQUENCE</scope>
    <source>
        <strain evidence="4">BE80</strain>
    </source>
</reference>
<name>A0AAP5H2U3_PAEAM</name>
<dbReference type="InterPro" id="IPR040442">
    <property type="entry name" value="Pyrv_kinase-like_dom_sf"/>
</dbReference>
<dbReference type="Gene3D" id="3.30.1490.20">
    <property type="entry name" value="ATP-grasp fold, A domain"/>
    <property type="match status" value="1"/>
</dbReference>
<dbReference type="InterPro" id="IPR013815">
    <property type="entry name" value="ATP_grasp_subdomain_1"/>
</dbReference>
<comment type="caution">
    <text evidence="4">The sequence shown here is derived from an EMBL/GenBank/DDBJ whole genome shotgun (WGS) entry which is preliminary data.</text>
</comment>
<dbReference type="InterPro" id="IPR010121">
    <property type="entry name" value="Pyruvate_phosphate_dikinase"/>
</dbReference>
<evidence type="ECO:0000313" key="4">
    <source>
        <dbReference type="EMBL" id="MDR6723718.1"/>
    </source>
</evidence>